<name>A0ABY8L649_9FLAO</name>
<dbReference type="EMBL" id="CP122539">
    <property type="protein sequence ID" value="WGH76868.1"/>
    <property type="molecule type" value="Genomic_DNA"/>
</dbReference>
<dbReference type="RefSeq" id="WP_279652728.1">
    <property type="nucleotide sequence ID" value="NZ_CP122539.1"/>
</dbReference>
<dbReference type="Proteomes" id="UP001232001">
    <property type="component" value="Chromosome"/>
</dbReference>
<reference evidence="1 2" key="1">
    <citation type="submission" date="2023-04" db="EMBL/GenBank/DDBJ databases">
        <title>Tenacibaculum tangerinum sp. nov., isolated from sea tidal flat of South Korea.</title>
        <authorList>
            <person name="Lee S.H."/>
            <person name="Kim J.-J."/>
        </authorList>
    </citation>
    <scope>NUCLEOTIDE SEQUENCE [LARGE SCALE GENOMIC DNA]</scope>
    <source>
        <strain evidence="1 2">GRR-S3-23</strain>
    </source>
</reference>
<sequence>MKKSILILGKVLNKKELRKINGKLGNTCDGPEKYYVNNCRECINTILPGAPTFCFNNCCVMAY</sequence>
<evidence type="ECO:0008006" key="3">
    <source>
        <dbReference type="Google" id="ProtNLM"/>
    </source>
</evidence>
<accession>A0ABY8L649</accession>
<keyword evidence="2" id="KW-1185">Reference proteome</keyword>
<gene>
    <name evidence="1" type="ORF">P8625_06920</name>
</gene>
<protein>
    <recommendedName>
        <fullName evidence="3">Bacteriocin</fullName>
    </recommendedName>
</protein>
<evidence type="ECO:0000313" key="1">
    <source>
        <dbReference type="EMBL" id="WGH76868.1"/>
    </source>
</evidence>
<proteinExistence type="predicted"/>
<organism evidence="1 2">
    <name type="scientific">Tenacibaculum tangerinum</name>
    <dbReference type="NCBI Taxonomy" id="3038772"/>
    <lineage>
        <taxon>Bacteria</taxon>
        <taxon>Pseudomonadati</taxon>
        <taxon>Bacteroidota</taxon>
        <taxon>Flavobacteriia</taxon>
        <taxon>Flavobacteriales</taxon>
        <taxon>Flavobacteriaceae</taxon>
        <taxon>Tenacibaculum</taxon>
    </lineage>
</organism>
<evidence type="ECO:0000313" key="2">
    <source>
        <dbReference type="Proteomes" id="UP001232001"/>
    </source>
</evidence>